<keyword evidence="5" id="KW-1185">Reference proteome</keyword>
<dbReference type="Proteomes" id="UP000015103">
    <property type="component" value="Unassembled WGS sequence"/>
</dbReference>
<dbReference type="InParanoid" id="T1HEV6"/>
<dbReference type="SUPFAM" id="SSF57625">
    <property type="entry name" value="Invertebrate chitin-binding proteins"/>
    <property type="match status" value="1"/>
</dbReference>
<feature type="compositionally biased region" description="Basic and acidic residues" evidence="1">
    <location>
        <begin position="320"/>
        <end position="329"/>
    </location>
</feature>
<dbReference type="Pfam" id="PF01607">
    <property type="entry name" value="CBM_14"/>
    <property type="match status" value="1"/>
</dbReference>
<feature type="chain" id="PRO_5043971589" description="Chitin-binding type-2 domain-containing protein" evidence="2">
    <location>
        <begin position="25"/>
        <end position="329"/>
    </location>
</feature>
<dbReference type="InterPro" id="IPR036508">
    <property type="entry name" value="Chitin-bd_dom_sf"/>
</dbReference>
<organism evidence="4 5">
    <name type="scientific">Rhodnius prolixus</name>
    <name type="common">Triatomid bug</name>
    <dbReference type="NCBI Taxonomy" id="13249"/>
    <lineage>
        <taxon>Eukaryota</taxon>
        <taxon>Metazoa</taxon>
        <taxon>Ecdysozoa</taxon>
        <taxon>Arthropoda</taxon>
        <taxon>Hexapoda</taxon>
        <taxon>Insecta</taxon>
        <taxon>Pterygota</taxon>
        <taxon>Neoptera</taxon>
        <taxon>Paraneoptera</taxon>
        <taxon>Hemiptera</taxon>
        <taxon>Heteroptera</taxon>
        <taxon>Panheteroptera</taxon>
        <taxon>Cimicomorpha</taxon>
        <taxon>Reduviidae</taxon>
        <taxon>Triatominae</taxon>
        <taxon>Rhodnius</taxon>
    </lineage>
</organism>
<feature type="region of interest" description="Disordered" evidence="1">
    <location>
        <begin position="295"/>
        <end position="329"/>
    </location>
</feature>
<keyword evidence="2" id="KW-0732">Signal</keyword>
<feature type="region of interest" description="Disordered" evidence="1">
    <location>
        <begin position="234"/>
        <end position="276"/>
    </location>
</feature>
<dbReference type="GO" id="GO:0008061">
    <property type="term" value="F:chitin binding"/>
    <property type="evidence" value="ECO:0007669"/>
    <property type="project" value="InterPro"/>
</dbReference>
<dbReference type="SMART" id="SM00494">
    <property type="entry name" value="ChtBD2"/>
    <property type="match status" value="3"/>
</dbReference>
<dbReference type="GO" id="GO:0005576">
    <property type="term" value="C:extracellular region"/>
    <property type="evidence" value="ECO:0007669"/>
    <property type="project" value="InterPro"/>
</dbReference>
<dbReference type="PROSITE" id="PS50940">
    <property type="entry name" value="CHIT_BIND_II"/>
    <property type="match status" value="2"/>
</dbReference>
<evidence type="ECO:0000259" key="3">
    <source>
        <dbReference type="PROSITE" id="PS50940"/>
    </source>
</evidence>
<dbReference type="VEuPathDB" id="VectorBase:RPRC002578"/>
<feature type="signal peptide" evidence="2">
    <location>
        <begin position="1"/>
        <end position="24"/>
    </location>
</feature>
<dbReference type="OMA" id="CNEVNED"/>
<dbReference type="Gene3D" id="2.170.140.10">
    <property type="entry name" value="Chitin binding domain"/>
    <property type="match status" value="1"/>
</dbReference>
<feature type="domain" description="Chitin-binding type-2" evidence="3">
    <location>
        <begin position="85"/>
        <end position="140"/>
    </location>
</feature>
<proteinExistence type="predicted"/>
<evidence type="ECO:0000256" key="2">
    <source>
        <dbReference type="SAM" id="SignalP"/>
    </source>
</evidence>
<dbReference type="EnsemblMetazoa" id="RPRC002578-RA">
    <property type="protein sequence ID" value="RPRC002578-PA"/>
    <property type="gene ID" value="RPRC002578"/>
</dbReference>
<dbReference type="EMBL" id="ACPB03022720">
    <property type="status" value="NOT_ANNOTATED_CDS"/>
    <property type="molecule type" value="Genomic_DNA"/>
</dbReference>
<dbReference type="HOGENOM" id="CLU_845471_0_0_1"/>
<reference evidence="4" key="1">
    <citation type="submission" date="2015-05" db="UniProtKB">
        <authorList>
            <consortium name="EnsemblMetazoa"/>
        </authorList>
    </citation>
    <scope>IDENTIFICATION</scope>
</reference>
<feature type="compositionally biased region" description="Basic and acidic residues" evidence="1">
    <location>
        <begin position="250"/>
        <end position="263"/>
    </location>
</feature>
<feature type="domain" description="Chitin-binding type-2" evidence="3">
    <location>
        <begin position="157"/>
        <end position="214"/>
    </location>
</feature>
<feature type="compositionally biased region" description="Low complexity" evidence="1">
    <location>
        <begin position="309"/>
        <end position="319"/>
    </location>
</feature>
<dbReference type="AlphaFoldDB" id="T1HEV6"/>
<evidence type="ECO:0000313" key="5">
    <source>
        <dbReference type="Proteomes" id="UP000015103"/>
    </source>
</evidence>
<evidence type="ECO:0000256" key="1">
    <source>
        <dbReference type="SAM" id="MobiDB-lite"/>
    </source>
</evidence>
<dbReference type="InterPro" id="IPR002557">
    <property type="entry name" value="Chitin-bd_dom"/>
</dbReference>
<sequence>MLNPRLCLFNCTVLAGLMLPDCSTSPNRCCFPDVENFFSYYTCWKGMLNRKLCRLLHTFNPETLKCDRDQRQCKRLCNEVNEDGRPQCGLDDEGCCVAHPTNCNYFYKCSDEERTLSKCPAGSGFNDNKFTCVKDFKCNNEKKLETTPKLCTENINTITCKEDCNGPEITPCSQDYYRCKDGQRFTEMCPRYTRFNEITRKCDEETYLQQKCYSSNPILCNGFHTLDTEIPTTTVKTTTEDTDSSTETVEVSKDEATSNENDKSPPAAQPKKKRKIQKKFNAVFGGTLIKNRNNTGRTFLGNLFRRPNINRSRGNNNKNIDNDQNKEIE</sequence>
<protein>
    <recommendedName>
        <fullName evidence="3">Chitin-binding type-2 domain-containing protein</fullName>
    </recommendedName>
</protein>
<name>T1HEV6_RHOPR</name>
<evidence type="ECO:0000313" key="4">
    <source>
        <dbReference type="EnsemblMetazoa" id="RPRC002578-PA"/>
    </source>
</evidence>
<accession>T1HEV6</accession>